<reference evidence="1" key="1">
    <citation type="submission" date="2021-01" db="EMBL/GenBank/DDBJ databases">
        <authorList>
            <consortium name="Genoscope - CEA"/>
            <person name="William W."/>
        </authorList>
    </citation>
    <scope>NUCLEOTIDE SEQUENCE</scope>
</reference>
<evidence type="ECO:0000313" key="1">
    <source>
        <dbReference type="EMBL" id="CAD8080783.1"/>
    </source>
</evidence>
<accession>A0A8S1MUQ2</accession>
<gene>
    <name evidence="1" type="ORF">PSON_ATCC_30995.1.T0410051</name>
</gene>
<dbReference type="Proteomes" id="UP000692954">
    <property type="component" value="Unassembled WGS sequence"/>
</dbReference>
<comment type="caution">
    <text evidence="1">The sequence shown here is derived from an EMBL/GenBank/DDBJ whole genome shotgun (WGS) entry which is preliminary data.</text>
</comment>
<dbReference type="AlphaFoldDB" id="A0A8S1MUQ2"/>
<proteinExistence type="predicted"/>
<name>A0A8S1MUQ2_9CILI</name>
<sequence>MNENHQKWKKPKPNLRFYKKKKKKILNNKLFKQTKKKLILDEMKIQKELNLNQTKFI</sequence>
<protein>
    <submittedName>
        <fullName evidence="1">Uncharacterized protein</fullName>
    </submittedName>
</protein>
<keyword evidence="2" id="KW-1185">Reference proteome</keyword>
<evidence type="ECO:0000313" key="2">
    <source>
        <dbReference type="Proteomes" id="UP000692954"/>
    </source>
</evidence>
<dbReference type="EMBL" id="CAJJDN010000041">
    <property type="protein sequence ID" value="CAD8080783.1"/>
    <property type="molecule type" value="Genomic_DNA"/>
</dbReference>
<organism evidence="1 2">
    <name type="scientific">Paramecium sonneborni</name>
    <dbReference type="NCBI Taxonomy" id="65129"/>
    <lineage>
        <taxon>Eukaryota</taxon>
        <taxon>Sar</taxon>
        <taxon>Alveolata</taxon>
        <taxon>Ciliophora</taxon>
        <taxon>Intramacronucleata</taxon>
        <taxon>Oligohymenophorea</taxon>
        <taxon>Peniculida</taxon>
        <taxon>Parameciidae</taxon>
        <taxon>Paramecium</taxon>
    </lineage>
</organism>